<reference evidence="5 6" key="1">
    <citation type="submission" date="2016-10" db="EMBL/GenBank/DDBJ databases">
        <authorList>
            <person name="de Groot N.N."/>
        </authorList>
    </citation>
    <scope>NUCLEOTIDE SEQUENCE [LARGE SCALE GENOMIC DNA]</scope>
    <source>
        <strain evidence="5 6">CPCC 201354</strain>
    </source>
</reference>
<dbReference type="Proteomes" id="UP000198923">
    <property type="component" value="Unassembled WGS sequence"/>
</dbReference>
<name>A0A1G8EWM3_9ACTN</name>
<dbReference type="SMART" id="SM00116">
    <property type="entry name" value="CBS"/>
    <property type="match status" value="2"/>
</dbReference>
<dbReference type="RefSeq" id="WP_093172501.1">
    <property type="nucleotide sequence ID" value="NZ_FNCN01000021.1"/>
</dbReference>
<evidence type="ECO:0000256" key="1">
    <source>
        <dbReference type="ARBA" id="ARBA00023122"/>
    </source>
</evidence>
<dbReference type="OrthoDB" id="3626971at2"/>
<sequence length="234" mass="25350">MRITVQDVMTTDVVAVEEKATFHAVAELLIENGLSGAPVLSDDGRVVGVVSEADLLRKEEFKQRYYGDDYQPPLRSRLRHLAGSERGVYGKSLGESAGELMSRPPIVVLATAPVVGAARLMDRHGVKRLPVVDAEGRLVGIVSRRDLLKVFVRDDEAIRLNVREGLPPSAVDKIEIGVEDGVVTLSGRTDTSSEALGAIWHARNVDGVVALRDDLTWKDDDAPANLTMRGGAFT</sequence>
<dbReference type="InterPro" id="IPR000644">
    <property type="entry name" value="CBS_dom"/>
</dbReference>
<feature type="domain" description="CBS" evidence="4">
    <location>
        <begin position="101"/>
        <end position="158"/>
    </location>
</feature>
<dbReference type="AlphaFoldDB" id="A0A1G8EWM3"/>
<evidence type="ECO:0000259" key="4">
    <source>
        <dbReference type="PROSITE" id="PS51371"/>
    </source>
</evidence>
<dbReference type="Pfam" id="PF04972">
    <property type="entry name" value="BON"/>
    <property type="match status" value="1"/>
</dbReference>
<dbReference type="Gene3D" id="3.30.1340.30">
    <property type="match status" value="1"/>
</dbReference>
<organism evidence="5 6">
    <name type="scientific">Sinosporangium album</name>
    <dbReference type="NCBI Taxonomy" id="504805"/>
    <lineage>
        <taxon>Bacteria</taxon>
        <taxon>Bacillati</taxon>
        <taxon>Actinomycetota</taxon>
        <taxon>Actinomycetes</taxon>
        <taxon>Streptosporangiales</taxon>
        <taxon>Streptosporangiaceae</taxon>
        <taxon>Sinosporangium</taxon>
    </lineage>
</organism>
<keyword evidence="6" id="KW-1185">Reference proteome</keyword>
<dbReference type="InterPro" id="IPR017080">
    <property type="entry name" value="UCP036990_CBS_BON"/>
</dbReference>
<evidence type="ECO:0000259" key="3">
    <source>
        <dbReference type="PROSITE" id="PS50914"/>
    </source>
</evidence>
<dbReference type="Pfam" id="PF00571">
    <property type="entry name" value="CBS"/>
    <property type="match status" value="2"/>
</dbReference>
<feature type="domain" description="CBS" evidence="4">
    <location>
        <begin position="9"/>
        <end position="66"/>
    </location>
</feature>
<dbReference type="PANTHER" id="PTHR43080:SF29">
    <property type="entry name" value="OS02G0818000 PROTEIN"/>
    <property type="match status" value="1"/>
</dbReference>
<dbReference type="InterPro" id="IPR007055">
    <property type="entry name" value="BON_dom"/>
</dbReference>
<evidence type="ECO:0000313" key="6">
    <source>
        <dbReference type="Proteomes" id="UP000198923"/>
    </source>
</evidence>
<dbReference type="EMBL" id="FNCN01000021">
    <property type="protein sequence ID" value="SDH74207.1"/>
    <property type="molecule type" value="Genomic_DNA"/>
</dbReference>
<dbReference type="InterPro" id="IPR051257">
    <property type="entry name" value="Diverse_CBS-Domain"/>
</dbReference>
<keyword evidence="1 2" id="KW-0129">CBS domain</keyword>
<protein>
    <submittedName>
        <fullName evidence="5">BON domain-containing protein</fullName>
    </submittedName>
</protein>
<gene>
    <name evidence="5" type="ORF">SAMN05421505_12185</name>
</gene>
<evidence type="ECO:0000313" key="5">
    <source>
        <dbReference type="EMBL" id="SDH74207.1"/>
    </source>
</evidence>
<dbReference type="InterPro" id="IPR046342">
    <property type="entry name" value="CBS_dom_sf"/>
</dbReference>
<dbReference type="PIRSF" id="PIRSF036990">
    <property type="entry name" value="UCP036990_CBS_BON"/>
    <property type="match status" value="1"/>
</dbReference>
<dbReference type="PANTHER" id="PTHR43080">
    <property type="entry name" value="CBS DOMAIN-CONTAINING PROTEIN CBSX3, MITOCHONDRIAL"/>
    <property type="match status" value="1"/>
</dbReference>
<dbReference type="PROSITE" id="PS51371">
    <property type="entry name" value="CBS"/>
    <property type="match status" value="2"/>
</dbReference>
<dbReference type="Gene3D" id="3.10.580.10">
    <property type="entry name" value="CBS-domain"/>
    <property type="match status" value="1"/>
</dbReference>
<dbReference type="PROSITE" id="PS50914">
    <property type="entry name" value="BON"/>
    <property type="match status" value="1"/>
</dbReference>
<proteinExistence type="predicted"/>
<dbReference type="SUPFAM" id="SSF54631">
    <property type="entry name" value="CBS-domain pair"/>
    <property type="match status" value="1"/>
</dbReference>
<dbReference type="STRING" id="504805.SAMN05421505_12185"/>
<accession>A0A1G8EWM3</accession>
<dbReference type="CDD" id="cd04586">
    <property type="entry name" value="CBS_pair_BON_assoc"/>
    <property type="match status" value="1"/>
</dbReference>
<feature type="domain" description="BON" evidence="3">
    <location>
        <begin position="148"/>
        <end position="219"/>
    </location>
</feature>
<evidence type="ECO:0000256" key="2">
    <source>
        <dbReference type="PROSITE-ProRule" id="PRU00703"/>
    </source>
</evidence>